<evidence type="ECO:0000256" key="1">
    <source>
        <dbReference type="SAM" id="Phobius"/>
    </source>
</evidence>
<sequence>MTDGELCLSSTCIFNIICSLLILSPYFFKFISFFISPLHFSLLLLSIIATSLYHQKTIVDKLRPKVVEEDDEEFLDFEIVFHDHHHHPSLINSNGNASIKLEEHALSSMENPGKSWEKIFKEEWDRFEDSLQCRNYQREIFSFPTKLYKLTLGKPSAMSNNNQQIQTPQIADNLKTNEKEWKRMLACKLFEKRCSLEGGGEGMDSLWEAFEEDDNTNKISRMRMVMRWVSGPIVLFDGIEDVLQEDEYGQGEANLVMILCWEVCDSNTGSVVATENTGSDVVGMEKVDSDGDGTLNGGDGYGEVIVIDLGGGLPVYKTTSSNNWCMTRSSTKELLTPFENLERVLRSRRMLFDTPSFVESNSPKFDQLSEIEEHIEEEVLEIMTETMEQYMSKTSGEYGSGVARPNRVMNKAQFELRGIFLKSLRDNTI</sequence>
<name>A0ABQ4Y509_9ASTR</name>
<keyword evidence="3" id="KW-1185">Reference proteome</keyword>
<dbReference type="Proteomes" id="UP001151760">
    <property type="component" value="Unassembled WGS sequence"/>
</dbReference>
<gene>
    <name evidence="2" type="ORF">Tco_0705591</name>
</gene>
<keyword evidence="1" id="KW-0812">Transmembrane</keyword>
<reference evidence="2" key="1">
    <citation type="journal article" date="2022" name="Int. J. Mol. Sci.">
        <title>Draft Genome of Tanacetum Coccineum: Genomic Comparison of Closely Related Tanacetum-Family Plants.</title>
        <authorList>
            <person name="Yamashiro T."/>
            <person name="Shiraishi A."/>
            <person name="Nakayama K."/>
            <person name="Satake H."/>
        </authorList>
    </citation>
    <scope>NUCLEOTIDE SEQUENCE</scope>
</reference>
<accession>A0ABQ4Y509</accession>
<dbReference type="PANTHER" id="PTHR36760:SF1">
    <property type="entry name" value="ACIDIC LEUCINE-RICH NUCLEAR PHOSPHOPROTEIN 32 FAMILY B PROTEIN"/>
    <property type="match status" value="1"/>
</dbReference>
<evidence type="ECO:0000313" key="3">
    <source>
        <dbReference type="Proteomes" id="UP001151760"/>
    </source>
</evidence>
<feature type="transmembrane region" description="Helical" evidence="1">
    <location>
        <begin position="7"/>
        <end position="28"/>
    </location>
</feature>
<dbReference type="PANTHER" id="PTHR36760">
    <property type="entry name" value="ACIDIC LEUCINE-RICH NUCLEAR PHOSPHOPROTEIN 32 FAMILY B PROTEIN"/>
    <property type="match status" value="1"/>
</dbReference>
<dbReference type="EMBL" id="BQNB010010101">
    <property type="protein sequence ID" value="GJS72750.1"/>
    <property type="molecule type" value="Genomic_DNA"/>
</dbReference>
<reference evidence="2" key="2">
    <citation type="submission" date="2022-01" db="EMBL/GenBank/DDBJ databases">
        <authorList>
            <person name="Yamashiro T."/>
            <person name="Shiraishi A."/>
            <person name="Satake H."/>
            <person name="Nakayama K."/>
        </authorList>
    </citation>
    <scope>NUCLEOTIDE SEQUENCE</scope>
</reference>
<evidence type="ECO:0000313" key="2">
    <source>
        <dbReference type="EMBL" id="GJS72750.1"/>
    </source>
</evidence>
<keyword evidence="1" id="KW-1133">Transmembrane helix</keyword>
<organism evidence="2 3">
    <name type="scientific">Tanacetum coccineum</name>
    <dbReference type="NCBI Taxonomy" id="301880"/>
    <lineage>
        <taxon>Eukaryota</taxon>
        <taxon>Viridiplantae</taxon>
        <taxon>Streptophyta</taxon>
        <taxon>Embryophyta</taxon>
        <taxon>Tracheophyta</taxon>
        <taxon>Spermatophyta</taxon>
        <taxon>Magnoliopsida</taxon>
        <taxon>eudicotyledons</taxon>
        <taxon>Gunneridae</taxon>
        <taxon>Pentapetalae</taxon>
        <taxon>asterids</taxon>
        <taxon>campanulids</taxon>
        <taxon>Asterales</taxon>
        <taxon>Asteraceae</taxon>
        <taxon>Asteroideae</taxon>
        <taxon>Anthemideae</taxon>
        <taxon>Anthemidinae</taxon>
        <taxon>Tanacetum</taxon>
    </lineage>
</organism>
<protein>
    <submittedName>
        <fullName evidence="2">Uncharacterized protein</fullName>
    </submittedName>
</protein>
<comment type="caution">
    <text evidence="2">The sequence shown here is derived from an EMBL/GenBank/DDBJ whole genome shotgun (WGS) entry which is preliminary data.</text>
</comment>
<proteinExistence type="predicted"/>
<keyword evidence="1" id="KW-0472">Membrane</keyword>